<keyword evidence="9 15" id="KW-1133">Transmembrane helix</keyword>
<keyword evidence="12 15" id="KW-0472">Membrane</keyword>
<comment type="catalytic activity">
    <reaction evidence="15">
        <text>2 (2E,6E)-farnesyl diphosphate + NADH + H(+) = squalene + 2 diphosphate + NAD(+)</text>
        <dbReference type="Rhea" id="RHEA:32299"/>
        <dbReference type="ChEBI" id="CHEBI:15378"/>
        <dbReference type="ChEBI" id="CHEBI:15440"/>
        <dbReference type="ChEBI" id="CHEBI:33019"/>
        <dbReference type="ChEBI" id="CHEBI:57540"/>
        <dbReference type="ChEBI" id="CHEBI:57945"/>
        <dbReference type="ChEBI" id="CHEBI:175763"/>
        <dbReference type="EC" id="2.5.1.21"/>
    </reaction>
</comment>
<accession>A0A8H7F079</accession>
<gene>
    <name evidence="17" type="ORF">Agabi119p4_6805</name>
</gene>
<proteinExistence type="inferred from homology"/>
<reference evidence="17 18" key="1">
    <citation type="journal article" name="Sci. Rep.">
        <title>Telomere-to-telomere assembled and centromere annotated genomes of the two main subspecies of the button mushroom Agaricus bisporus reveal especially polymorphic chromosome ends.</title>
        <authorList>
            <person name="Sonnenberg A.S.M."/>
            <person name="Sedaghat-Telgerd N."/>
            <person name="Lavrijssen B."/>
            <person name="Ohm R.A."/>
            <person name="Hendrickx P.M."/>
            <person name="Scholtmeijer K."/>
            <person name="Baars J.J.P."/>
            <person name="van Peer A."/>
        </authorList>
    </citation>
    <scope>NUCLEOTIDE SEQUENCE [LARGE SCALE GENOMIC DNA]</scope>
    <source>
        <strain evidence="17 18">H119_p4</strain>
    </source>
</reference>
<dbReference type="GO" id="GO:0006696">
    <property type="term" value="P:ergosterol biosynthetic process"/>
    <property type="evidence" value="ECO:0007669"/>
    <property type="project" value="TreeGrafter"/>
</dbReference>
<dbReference type="InterPro" id="IPR002060">
    <property type="entry name" value="Squ/phyt_synthse"/>
</dbReference>
<evidence type="ECO:0000256" key="12">
    <source>
        <dbReference type="ARBA" id="ARBA00023136"/>
    </source>
</evidence>
<dbReference type="AlphaFoldDB" id="A0A8H7F079"/>
<dbReference type="Gene3D" id="1.10.600.10">
    <property type="entry name" value="Farnesyl Diphosphate Synthase"/>
    <property type="match status" value="1"/>
</dbReference>
<dbReference type="GO" id="GO:0055056">
    <property type="term" value="F:D-glucose transmembrane transporter activity"/>
    <property type="evidence" value="ECO:0007669"/>
    <property type="project" value="UniProtKB-UniRule"/>
</dbReference>
<dbReference type="Pfam" id="PF00494">
    <property type="entry name" value="SQS_PSY"/>
    <property type="match status" value="1"/>
</dbReference>
<dbReference type="FunFam" id="1.10.600.10:FF:000003">
    <property type="entry name" value="Farnesyl-diphosphate farnesyltransferase 1"/>
    <property type="match status" value="1"/>
</dbReference>
<dbReference type="SFLD" id="SFLDG01018">
    <property type="entry name" value="Squalene/Phytoene_Synthase_Lik"/>
    <property type="match status" value="1"/>
</dbReference>
<name>A0A8H7F079_AGABI</name>
<comment type="catalytic activity">
    <reaction evidence="15">
        <text>2 (2E,6E)-farnesyl diphosphate + NADPH + H(+) = squalene + 2 diphosphate + NADP(+)</text>
        <dbReference type="Rhea" id="RHEA:32295"/>
        <dbReference type="ChEBI" id="CHEBI:15378"/>
        <dbReference type="ChEBI" id="CHEBI:15440"/>
        <dbReference type="ChEBI" id="CHEBI:33019"/>
        <dbReference type="ChEBI" id="CHEBI:57783"/>
        <dbReference type="ChEBI" id="CHEBI:58349"/>
        <dbReference type="ChEBI" id="CHEBI:175763"/>
        <dbReference type="EC" id="2.5.1.21"/>
    </reaction>
</comment>
<dbReference type="CDD" id="cd00683">
    <property type="entry name" value="Trans_IPPS_HH"/>
    <property type="match status" value="1"/>
</dbReference>
<feature type="chain" id="PRO_5034644012" description="Squalene synthase" evidence="16">
    <location>
        <begin position="23"/>
        <end position="509"/>
    </location>
</feature>
<dbReference type="Proteomes" id="UP000629468">
    <property type="component" value="Unassembled WGS sequence"/>
</dbReference>
<evidence type="ECO:0000256" key="13">
    <source>
        <dbReference type="ARBA" id="ARBA00023166"/>
    </source>
</evidence>
<keyword evidence="7 15" id="KW-0812">Transmembrane</keyword>
<evidence type="ECO:0000256" key="14">
    <source>
        <dbReference type="ARBA" id="ARBA00023221"/>
    </source>
</evidence>
<dbReference type="EMBL" id="JABXXO010000009">
    <property type="protein sequence ID" value="KAF7770831.1"/>
    <property type="molecule type" value="Genomic_DNA"/>
</dbReference>
<dbReference type="InterPro" id="IPR044844">
    <property type="entry name" value="Trans_IPPS_euk-type"/>
</dbReference>
<evidence type="ECO:0000256" key="10">
    <source>
        <dbReference type="ARBA" id="ARBA00023011"/>
    </source>
</evidence>
<evidence type="ECO:0000313" key="17">
    <source>
        <dbReference type="EMBL" id="KAF7770831.1"/>
    </source>
</evidence>
<dbReference type="GO" id="GO:0045338">
    <property type="term" value="P:farnesyl diphosphate metabolic process"/>
    <property type="evidence" value="ECO:0007669"/>
    <property type="project" value="InterPro"/>
</dbReference>
<dbReference type="InterPro" id="IPR008949">
    <property type="entry name" value="Isoprenoid_synthase_dom_sf"/>
</dbReference>
<evidence type="ECO:0000256" key="11">
    <source>
        <dbReference type="ARBA" id="ARBA00023098"/>
    </source>
</evidence>
<feature type="transmembrane region" description="Helical" evidence="15">
    <location>
        <begin position="473"/>
        <end position="496"/>
    </location>
</feature>
<feature type="signal peptide" evidence="16">
    <location>
        <begin position="1"/>
        <end position="22"/>
    </location>
</feature>
<sequence>MGATKWLALLLFHPLEFRTLLQFYLYHEQKRDIKALKEHPTSGWDRQSMRRCWDFLDMTSRSFSAVIKELDGDLARTICLFYLVLRGLDTIEDDMTIPDKVKQPILRKFHELTVEHGWKFDGCGPNEKDRQLLVEYDTIVEEVNRLDPSFKEVIIDICHKMENGMADFAHQAATTGKIYIATVAEYDLYCHYVAGLVGEGLSRIFTASGKEAEWLGQQLELSNSMGLLLQKTNIIRDYREDTDDQRYFWPKEIWGKYGFNEMKEMYAPGASEKAQWVQSGMILDALRHATDALEYLRFLKNQTIFNFCAIPASMAIATLELCFMNPDMFERNIKIRKATAAQLIMRSTNPRDVGQIFCEYARKIHAKAVPTDPNFMQISVACGKIEQWCEQNYPSFIQPPNTPGNPPTLDGYDARSRIAEADNKFTSELATRKRMIEIANGDRQIAMQRIERFTGSGNNTQASNNGAVSSTTMMFYIAAGIALIVAVGFGVTFAVIKAAGISLKGSGST</sequence>
<dbReference type="NCBIfam" id="TIGR01559">
    <property type="entry name" value="squal_synth"/>
    <property type="match status" value="1"/>
</dbReference>
<evidence type="ECO:0000256" key="6">
    <source>
        <dbReference type="ARBA" id="ARBA00022679"/>
    </source>
</evidence>
<dbReference type="InterPro" id="IPR019845">
    <property type="entry name" value="Squalene/phytoene_synthase_CS"/>
</dbReference>
<dbReference type="GO" id="GO:0051996">
    <property type="term" value="F:squalene synthase [NAD(P)H] activity"/>
    <property type="evidence" value="ECO:0007669"/>
    <property type="project" value="UniProtKB-UniRule"/>
</dbReference>
<comment type="pathway">
    <text evidence="15">Terpene metabolism; lanosterol biosynthesis; lanosterol from farnesyl diphosphate: step 1/3.</text>
</comment>
<keyword evidence="13" id="KW-1207">Sterol metabolism</keyword>
<keyword evidence="8" id="KW-0752">Steroid biosynthesis</keyword>
<evidence type="ECO:0000313" key="18">
    <source>
        <dbReference type="Proteomes" id="UP000629468"/>
    </source>
</evidence>
<dbReference type="PROSITE" id="PS01044">
    <property type="entry name" value="SQUALEN_PHYTOEN_SYN_1"/>
    <property type="match status" value="1"/>
</dbReference>
<comment type="caution">
    <text evidence="17">The sequence shown here is derived from an EMBL/GenBank/DDBJ whole genome shotgun (WGS) entry which is preliminary data.</text>
</comment>
<dbReference type="SFLD" id="SFLDS00005">
    <property type="entry name" value="Isoprenoid_Synthase_Type_I"/>
    <property type="match status" value="1"/>
</dbReference>
<comment type="similarity">
    <text evidence="3 15">Belongs to the phytoene/squalene synthase family.</text>
</comment>
<evidence type="ECO:0000256" key="2">
    <source>
        <dbReference type="ARBA" id="ARBA00004370"/>
    </source>
</evidence>
<keyword evidence="16" id="KW-0732">Signal</keyword>
<evidence type="ECO:0000256" key="9">
    <source>
        <dbReference type="ARBA" id="ARBA00022989"/>
    </source>
</evidence>
<comment type="subcellular location">
    <subcellularLocation>
        <location evidence="2">Membrane</location>
    </subcellularLocation>
</comment>
<dbReference type="GO" id="GO:0005789">
    <property type="term" value="C:endoplasmic reticulum membrane"/>
    <property type="evidence" value="ECO:0007669"/>
    <property type="project" value="TreeGrafter"/>
</dbReference>
<keyword evidence="5" id="KW-0444">Lipid biosynthesis</keyword>
<evidence type="ECO:0000256" key="3">
    <source>
        <dbReference type="ARBA" id="ARBA00006251"/>
    </source>
</evidence>
<organism evidence="17 18">
    <name type="scientific">Agaricus bisporus var. burnettii</name>
    <dbReference type="NCBI Taxonomy" id="192524"/>
    <lineage>
        <taxon>Eukaryota</taxon>
        <taxon>Fungi</taxon>
        <taxon>Dikarya</taxon>
        <taxon>Basidiomycota</taxon>
        <taxon>Agaricomycotina</taxon>
        <taxon>Agaricomycetes</taxon>
        <taxon>Agaricomycetidae</taxon>
        <taxon>Agaricales</taxon>
        <taxon>Agaricineae</taxon>
        <taxon>Agaricaceae</taxon>
        <taxon>Agaricus</taxon>
    </lineage>
</organism>
<dbReference type="InterPro" id="IPR006449">
    <property type="entry name" value="Squal_synth-like"/>
</dbReference>
<dbReference type="SUPFAM" id="SSF48576">
    <property type="entry name" value="Terpenoid synthases"/>
    <property type="match status" value="1"/>
</dbReference>
<evidence type="ECO:0000256" key="16">
    <source>
        <dbReference type="SAM" id="SignalP"/>
    </source>
</evidence>
<dbReference type="UniPathway" id="UPA00767">
    <property type="reaction ID" value="UER00751"/>
</dbReference>
<dbReference type="EC" id="2.5.1.21" evidence="4 15"/>
<dbReference type="PANTHER" id="PTHR11626:SF2">
    <property type="entry name" value="SQUALENE SYNTHASE"/>
    <property type="match status" value="1"/>
</dbReference>
<keyword evidence="14" id="KW-0753">Steroid metabolism</keyword>
<evidence type="ECO:0000256" key="4">
    <source>
        <dbReference type="ARBA" id="ARBA00012373"/>
    </source>
</evidence>
<comment type="cofactor">
    <cofactor evidence="1 15">
        <name>Mg(2+)</name>
        <dbReference type="ChEBI" id="CHEBI:18420"/>
    </cofactor>
</comment>
<keyword evidence="6 15" id="KW-0808">Transferase</keyword>
<evidence type="ECO:0000256" key="15">
    <source>
        <dbReference type="RuleBase" id="RU368088"/>
    </source>
</evidence>
<comment type="function">
    <text evidence="15">Catalyzes the condensation of 2 farnesyl pyrophosphate (FPP) moieties to form squalene.</text>
</comment>
<dbReference type="PROSITE" id="PS01045">
    <property type="entry name" value="SQUALEN_PHYTOEN_SYN_2"/>
    <property type="match status" value="1"/>
</dbReference>
<dbReference type="InterPro" id="IPR033904">
    <property type="entry name" value="Trans_IPPS_HH"/>
</dbReference>
<evidence type="ECO:0000256" key="7">
    <source>
        <dbReference type="ARBA" id="ARBA00022692"/>
    </source>
</evidence>
<evidence type="ECO:0000256" key="1">
    <source>
        <dbReference type="ARBA" id="ARBA00001946"/>
    </source>
</evidence>
<evidence type="ECO:0000256" key="5">
    <source>
        <dbReference type="ARBA" id="ARBA00022516"/>
    </source>
</evidence>
<evidence type="ECO:0000256" key="8">
    <source>
        <dbReference type="ARBA" id="ARBA00022955"/>
    </source>
</evidence>
<dbReference type="PANTHER" id="PTHR11626">
    <property type="entry name" value="FARNESYL-DIPHOSPHATE FARNESYLTRANSFERASE"/>
    <property type="match status" value="1"/>
</dbReference>
<keyword evidence="11" id="KW-0443">Lipid metabolism</keyword>
<keyword evidence="10" id="KW-0756">Sterol biosynthesis</keyword>
<protein>
    <recommendedName>
        <fullName evidence="4 15">Squalene synthase</fullName>
        <shortName evidence="15">SQS</shortName>
        <shortName evidence="15">SS</shortName>
        <ecNumber evidence="4 15">2.5.1.21</ecNumber>
    </recommendedName>
</protein>